<dbReference type="EMBL" id="CP016535">
    <property type="protein sequence ID" value="ANU12331.1"/>
    <property type="molecule type" value="Genomic_DNA"/>
</dbReference>
<keyword evidence="3" id="KW-1185">Reference proteome</keyword>
<name>A0ABN4RJZ9_9BACL</name>
<gene>
    <name evidence="1" type="ORF">BBH88_18595</name>
    <name evidence="2" type="ORF">BBH88_18700</name>
</gene>
<evidence type="ECO:0008006" key="4">
    <source>
        <dbReference type="Google" id="ProtNLM"/>
    </source>
</evidence>
<reference evidence="2" key="2">
    <citation type="submission" date="2016-10" db="EMBL/GenBank/DDBJ databases">
        <authorList>
            <person name="See-Too W.S."/>
        </authorList>
    </citation>
    <scope>NUCLEOTIDE SEQUENCE</scope>
    <source>
        <strain evidence="2">DSM 14505</strain>
        <plasmid evidence="2">pPA05-1</plasmid>
    </source>
</reference>
<dbReference type="EMBL" id="CP016535">
    <property type="protein sequence ID" value="ANU12314.1"/>
    <property type="molecule type" value="Genomic_DNA"/>
</dbReference>
<dbReference type="InterPro" id="IPR035093">
    <property type="entry name" value="RelE/ParE_toxin_dom_sf"/>
</dbReference>
<dbReference type="Gene3D" id="3.30.2310.20">
    <property type="entry name" value="RelE-like"/>
    <property type="match status" value="1"/>
</dbReference>
<accession>A0ABN4RJZ9</accession>
<sequence>MMKKMSEDLLPVQLSKRAGKELKKIKKSDQVLYRKMGEAITSIRKDPAIGEAKKGDLKGYSCLDLHHRGINYELCYALRENEEGELVLVVLLGTRENFYMELKRYLGN</sequence>
<evidence type="ECO:0000313" key="2">
    <source>
        <dbReference type="EMBL" id="ANU12331.1"/>
    </source>
</evidence>
<protein>
    <recommendedName>
        <fullName evidence="4">Plasmid stabilization protein</fullName>
    </recommendedName>
</protein>
<dbReference type="RefSeq" id="WP_065537432.1">
    <property type="nucleotide sequence ID" value="NZ_CP016535.2"/>
</dbReference>
<dbReference type="InterPro" id="IPR031552">
    <property type="entry name" value="ParE-like_toxin"/>
</dbReference>
<dbReference type="Pfam" id="PF15781">
    <property type="entry name" value="ParE-like_toxin"/>
    <property type="match status" value="1"/>
</dbReference>
<proteinExistence type="predicted"/>
<reference evidence="3" key="1">
    <citation type="submission" date="2016-07" db="EMBL/GenBank/DDBJ databases">
        <authorList>
            <person name="See-Too W.S."/>
        </authorList>
    </citation>
    <scope>NUCLEOTIDE SEQUENCE [LARGE SCALE GENOMIC DNA]</scope>
    <source>
        <strain evidence="1 3">DSM 14505</strain>
        <plasmid evidence="1">pPA05-1</plasmid>
        <plasmid evidence="3">unnamed1</plasmid>
    </source>
</reference>
<dbReference type="Proteomes" id="UP000092661">
    <property type="component" value="Plasmid pPA05-1"/>
</dbReference>
<dbReference type="SUPFAM" id="SSF143011">
    <property type="entry name" value="RelE-like"/>
    <property type="match status" value="1"/>
</dbReference>
<geneLocation type="plasmid" evidence="2">
    <name>pPA05-1</name>
</geneLocation>
<geneLocation type="plasmid" evidence="3">
    <name>unnamed1</name>
</geneLocation>
<organism evidence="2 3">
    <name type="scientific">Planococcus antarcticus DSM 14505</name>
    <dbReference type="NCBI Taxonomy" id="1185653"/>
    <lineage>
        <taxon>Bacteria</taxon>
        <taxon>Bacillati</taxon>
        <taxon>Bacillota</taxon>
        <taxon>Bacilli</taxon>
        <taxon>Bacillales</taxon>
        <taxon>Caryophanaceae</taxon>
        <taxon>Planococcus</taxon>
    </lineage>
</organism>
<evidence type="ECO:0000313" key="1">
    <source>
        <dbReference type="EMBL" id="ANU12314.1"/>
    </source>
</evidence>
<evidence type="ECO:0000313" key="3">
    <source>
        <dbReference type="Proteomes" id="UP000092661"/>
    </source>
</evidence>
<keyword evidence="2" id="KW-0614">Plasmid</keyword>